<dbReference type="PANTHER" id="PTHR30561:SF0">
    <property type="entry name" value="GUANIDINIUM EXPORTER"/>
    <property type="match status" value="1"/>
</dbReference>
<gene>
    <name evidence="11" type="ORF">A11A3_11112</name>
</gene>
<dbReference type="EMBL" id="AMRJ01000017">
    <property type="protein sequence ID" value="EKF73902.1"/>
    <property type="molecule type" value="Genomic_DNA"/>
</dbReference>
<keyword evidence="12" id="KW-1185">Reference proteome</keyword>
<dbReference type="InterPro" id="IPR045324">
    <property type="entry name" value="Small_multidrug_res"/>
</dbReference>
<dbReference type="eggNOG" id="COG2076">
    <property type="taxonomic scope" value="Bacteria"/>
</dbReference>
<dbReference type="SUPFAM" id="SSF103481">
    <property type="entry name" value="Multidrug resistance efflux transporter EmrE"/>
    <property type="match status" value="1"/>
</dbReference>
<comment type="subcellular location">
    <subcellularLocation>
        <location evidence="1 9">Cell membrane</location>
        <topology evidence="1 9">Multi-pass membrane protein</topology>
    </subcellularLocation>
</comment>
<evidence type="ECO:0000256" key="8">
    <source>
        <dbReference type="ARBA" id="ARBA00039168"/>
    </source>
</evidence>
<dbReference type="STRING" id="1177179.A11A3_11112"/>
<evidence type="ECO:0000256" key="7">
    <source>
        <dbReference type="ARBA" id="ARBA00038151"/>
    </source>
</evidence>
<evidence type="ECO:0000256" key="5">
    <source>
        <dbReference type="ARBA" id="ARBA00022989"/>
    </source>
</evidence>
<proteinExistence type="inferred from homology"/>
<dbReference type="AlphaFoldDB" id="L0WCT2"/>
<reference evidence="11 12" key="1">
    <citation type="journal article" date="2012" name="J. Bacteriol.">
        <title>Genome Sequence of the Alkane-Degrading Bacterium Alcanivorax hongdengensis Type Strain A-11-3.</title>
        <authorList>
            <person name="Lai Q."/>
            <person name="Shao Z."/>
        </authorList>
    </citation>
    <scope>NUCLEOTIDE SEQUENCE [LARGE SCALE GENOMIC DNA]</scope>
    <source>
        <strain evidence="11 12">A-11-3</strain>
    </source>
</reference>
<dbReference type="InterPro" id="IPR000390">
    <property type="entry name" value="Small_drug/metabolite_transptr"/>
</dbReference>
<dbReference type="Gene3D" id="1.10.3730.20">
    <property type="match status" value="1"/>
</dbReference>
<dbReference type="PATRIC" id="fig|1177179.3.peg.2216"/>
<accession>L0WCT2</accession>
<dbReference type="RefSeq" id="WP_008929398.1">
    <property type="nucleotide sequence ID" value="NZ_AMRJ01000017.1"/>
</dbReference>
<evidence type="ECO:0000313" key="11">
    <source>
        <dbReference type="EMBL" id="EKF73902.1"/>
    </source>
</evidence>
<keyword evidence="6 10" id="KW-0472">Membrane</keyword>
<keyword evidence="2" id="KW-0813">Transport</keyword>
<dbReference type="PANTHER" id="PTHR30561">
    <property type="entry name" value="SMR FAMILY PROTON-DEPENDENT DRUG EFFLUX TRANSPORTER SUGE"/>
    <property type="match status" value="1"/>
</dbReference>
<evidence type="ECO:0000256" key="10">
    <source>
        <dbReference type="SAM" id="Phobius"/>
    </source>
</evidence>
<keyword evidence="4 9" id="KW-0812">Transmembrane</keyword>
<evidence type="ECO:0000256" key="1">
    <source>
        <dbReference type="ARBA" id="ARBA00004651"/>
    </source>
</evidence>
<keyword evidence="3" id="KW-1003">Cell membrane</keyword>
<evidence type="ECO:0000256" key="9">
    <source>
        <dbReference type="RuleBase" id="RU003942"/>
    </source>
</evidence>
<protein>
    <recommendedName>
        <fullName evidence="8">Guanidinium exporter</fullName>
    </recommendedName>
</protein>
<dbReference type="Pfam" id="PF00893">
    <property type="entry name" value="Multi_Drug_Res"/>
    <property type="match status" value="1"/>
</dbReference>
<evidence type="ECO:0000256" key="3">
    <source>
        <dbReference type="ARBA" id="ARBA00022475"/>
    </source>
</evidence>
<evidence type="ECO:0000256" key="6">
    <source>
        <dbReference type="ARBA" id="ARBA00023136"/>
    </source>
</evidence>
<dbReference type="Proteomes" id="UP000010164">
    <property type="component" value="Unassembled WGS sequence"/>
</dbReference>
<organism evidence="11 12">
    <name type="scientific">Alcanivorax hongdengensis A-11-3</name>
    <dbReference type="NCBI Taxonomy" id="1177179"/>
    <lineage>
        <taxon>Bacteria</taxon>
        <taxon>Pseudomonadati</taxon>
        <taxon>Pseudomonadota</taxon>
        <taxon>Gammaproteobacteria</taxon>
        <taxon>Oceanospirillales</taxon>
        <taxon>Alcanivoracaceae</taxon>
        <taxon>Alcanivorax</taxon>
    </lineage>
</organism>
<evidence type="ECO:0000256" key="4">
    <source>
        <dbReference type="ARBA" id="ARBA00022692"/>
    </source>
</evidence>
<dbReference type="FunFam" id="1.10.3730.20:FF:000001">
    <property type="entry name" value="Quaternary ammonium compound resistance transporter SugE"/>
    <property type="match status" value="1"/>
</dbReference>
<dbReference type="InterPro" id="IPR037185">
    <property type="entry name" value="EmrE-like"/>
</dbReference>
<dbReference type="GO" id="GO:0005886">
    <property type="term" value="C:plasma membrane"/>
    <property type="evidence" value="ECO:0007669"/>
    <property type="project" value="UniProtKB-SubCell"/>
</dbReference>
<name>L0WCT2_9GAMM</name>
<dbReference type="GO" id="GO:1990961">
    <property type="term" value="P:xenobiotic detoxification by transmembrane export across the plasma membrane"/>
    <property type="evidence" value="ECO:0007669"/>
    <property type="project" value="UniProtKB-ARBA"/>
</dbReference>
<evidence type="ECO:0000313" key="12">
    <source>
        <dbReference type="Proteomes" id="UP000010164"/>
    </source>
</evidence>
<feature type="transmembrane region" description="Helical" evidence="10">
    <location>
        <begin position="27"/>
        <end position="47"/>
    </location>
</feature>
<feature type="transmembrane region" description="Helical" evidence="10">
    <location>
        <begin position="59"/>
        <end position="79"/>
    </location>
</feature>
<comment type="similarity">
    <text evidence="7">Belongs to the drug/metabolite transporter (DMT) superfamily. Small multidrug resistance (SMR) (TC 2.A.7.1) family. Gdx/SugE subfamily.</text>
</comment>
<dbReference type="GO" id="GO:0022857">
    <property type="term" value="F:transmembrane transporter activity"/>
    <property type="evidence" value="ECO:0007669"/>
    <property type="project" value="InterPro"/>
</dbReference>
<keyword evidence="5 10" id="KW-1133">Transmembrane helix</keyword>
<comment type="caution">
    <text evidence="11">The sequence shown here is derived from an EMBL/GenBank/DDBJ whole genome shotgun (WGS) entry which is preliminary data.</text>
</comment>
<evidence type="ECO:0000256" key="2">
    <source>
        <dbReference type="ARBA" id="ARBA00022448"/>
    </source>
</evidence>
<sequence>MAWFIVILAGLLETGWALGLKSSQGFTRPVITTVTLIAMIASVWLLARAMQSLPVGTAYAVWTGIGTTGTVIAGMLWFGDALSPGRLLCVGLIIAGIVGLKILT</sequence>
<dbReference type="OrthoDB" id="9808638at2"/>
<feature type="transmembrane region" description="Helical" evidence="10">
    <location>
        <begin position="85"/>
        <end position="103"/>
    </location>
</feature>